<keyword evidence="1" id="KW-0732">Signal</keyword>
<dbReference type="AlphaFoldDB" id="A0A4R1G990"/>
<keyword evidence="5" id="KW-1185">Reference proteome</keyword>
<dbReference type="OrthoDB" id="9805070at2"/>
<dbReference type="Pfam" id="PF18421">
    <property type="entry name" value="Peptidase_M23_N"/>
    <property type="match status" value="1"/>
</dbReference>
<dbReference type="Gene3D" id="2.70.70.10">
    <property type="entry name" value="Glucose Permease (Domain IIA)"/>
    <property type="match status" value="1"/>
</dbReference>
<reference evidence="4 5" key="1">
    <citation type="submission" date="2019-03" db="EMBL/GenBank/DDBJ databases">
        <title>Genomic Encyclopedia of Archaeal and Bacterial Type Strains, Phase II (KMG-II): from individual species to whole genera.</title>
        <authorList>
            <person name="Goeker M."/>
        </authorList>
    </citation>
    <scope>NUCLEOTIDE SEQUENCE [LARGE SCALE GENOMIC DNA]</scope>
    <source>
        <strain evidence="4 5">DSM 27697</strain>
    </source>
</reference>
<dbReference type="InterPro" id="IPR040487">
    <property type="entry name" value="Peptidase_M23_N"/>
</dbReference>
<dbReference type="InterPro" id="IPR011055">
    <property type="entry name" value="Dup_hybrid_motif"/>
</dbReference>
<dbReference type="PANTHER" id="PTHR21666">
    <property type="entry name" value="PEPTIDASE-RELATED"/>
    <property type="match status" value="1"/>
</dbReference>
<dbReference type="RefSeq" id="WP_132297094.1">
    <property type="nucleotide sequence ID" value="NZ_SMFU01000013.1"/>
</dbReference>
<organism evidence="4 5">
    <name type="scientific">Marinobacterium mangrovicola</name>
    <dbReference type="NCBI Taxonomy" id="1476959"/>
    <lineage>
        <taxon>Bacteria</taxon>
        <taxon>Pseudomonadati</taxon>
        <taxon>Pseudomonadota</taxon>
        <taxon>Gammaproteobacteria</taxon>
        <taxon>Oceanospirillales</taxon>
        <taxon>Oceanospirillaceae</taxon>
        <taxon>Marinobacterium</taxon>
    </lineage>
</organism>
<dbReference type="FunFam" id="2.70.70.10:FF:000019">
    <property type="entry name" value="M23 family peptidase"/>
    <property type="match status" value="1"/>
</dbReference>
<evidence type="ECO:0000313" key="5">
    <source>
        <dbReference type="Proteomes" id="UP000294546"/>
    </source>
</evidence>
<dbReference type="Pfam" id="PF01551">
    <property type="entry name" value="Peptidase_M23"/>
    <property type="match status" value="1"/>
</dbReference>
<feature type="signal peptide" evidence="1">
    <location>
        <begin position="1"/>
        <end position="24"/>
    </location>
</feature>
<gene>
    <name evidence="4" type="ORF">CLV83_4124</name>
</gene>
<sequence>MNNWRTGLITALLGIAIFPSAAQALPEESRIPGGVALVPLVGINSTTAPQVSYGEQRVMVVPNKDAGRKADWVAVVGIPLSAEADQPQTLSLDDKTFGFDISPKEYEAQYLTVPNKRHVDPNPDDLARWKRESAEMKAAFTRWSEPDQIVDKMELPATGRFSSPFGLRRFFNEQPRNPHSGLDIAAPTGSPISAPAAGEVVAVGNYFFNGNTVILDHGYGLTTLYCHMSAIDVSLGDQLEAGDLIGKVGATGRVTGPHLHWSVSLNNTRVDPLLFIGKE</sequence>
<feature type="domain" description="Peptidase family M23 N-terminal" evidence="3">
    <location>
        <begin position="31"/>
        <end position="104"/>
    </location>
</feature>
<proteinExistence type="predicted"/>
<protein>
    <submittedName>
        <fullName evidence="4">Peptidase M23-like protein</fullName>
    </submittedName>
</protein>
<dbReference type="InterPro" id="IPR016047">
    <property type="entry name" value="M23ase_b-sheet_dom"/>
</dbReference>
<accession>A0A4R1G990</accession>
<dbReference type="GO" id="GO:0004222">
    <property type="term" value="F:metalloendopeptidase activity"/>
    <property type="evidence" value="ECO:0007669"/>
    <property type="project" value="TreeGrafter"/>
</dbReference>
<evidence type="ECO:0000313" key="4">
    <source>
        <dbReference type="EMBL" id="TCK03065.1"/>
    </source>
</evidence>
<dbReference type="Gene3D" id="2.60.40.1590">
    <property type="entry name" value="Peptidoglycan hydrolase domains"/>
    <property type="match status" value="1"/>
</dbReference>
<evidence type="ECO:0000259" key="2">
    <source>
        <dbReference type="Pfam" id="PF01551"/>
    </source>
</evidence>
<dbReference type="CDD" id="cd12797">
    <property type="entry name" value="M23_peptidase"/>
    <property type="match status" value="1"/>
</dbReference>
<evidence type="ECO:0000259" key="3">
    <source>
        <dbReference type="Pfam" id="PF18421"/>
    </source>
</evidence>
<comment type="caution">
    <text evidence="4">The sequence shown here is derived from an EMBL/GenBank/DDBJ whole genome shotgun (WGS) entry which is preliminary data.</text>
</comment>
<dbReference type="Proteomes" id="UP000294546">
    <property type="component" value="Unassembled WGS sequence"/>
</dbReference>
<dbReference type="InterPro" id="IPR050570">
    <property type="entry name" value="Cell_wall_metabolism_enzyme"/>
</dbReference>
<dbReference type="SUPFAM" id="SSF51261">
    <property type="entry name" value="Duplicated hybrid motif"/>
    <property type="match status" value="1"/>
</dbReference>
<name>A0A4R1G990_9GAMM</name>
<evidence type="ECO:0000256" key="1">
    <source>
        <dbReference type="SAM" id="SignalP"/>
    </source>
</evidence>
<feature type="domain" description="M23ase beta-sheet core" evidence="2">
    <location>
        <begin position="178"/>
        <end position="272"/>
    </location>
</feature>
<feature type="chain" id="PRO_5020462149" evidence="1">
    <location>
        <begin position="25"/>
        <end position="279"/>
    </location>
</feature>
<dbReference type="EMBL" id="SMFU01000013">
    <property type="protein sequence ID" value="TCK03065.1"/>
    <property type="molecule type" value="Genomic_DNA"/>
</dbReference>
<dbReference type="PANTHER" id="PTHR21666:SF285">
    <property type="entry name" value="M23 FAMILY METALLOPEPTIDASE"/>
    <property type="match status" value="1"/>
</dbReference>